<dbReference type="STRING" id="2754.EH55_11780"/>
<dbReference type="AlphaFoldDB" id="A0A073IP07"/>
<dbReference type="PANTHER" id="PTHR35342">
    <property type="entry name" value="TRICARBOXYLIC TRANSPORT PROTEIN"/>
    <property type="match status" value="1"/>
</dbReference>
<feature type="transmembrane region" description="Helical" evidence="1">
    <location>
        <begin position="43"/>
        <end position="69"/>
    </location>
</feature>
<dbReference type="InterPro" id="IPR002823">
    <property type="entry name" value="DUF112_TM"/>
</dbReference>
<reference evidence="3 4" key="1">
    <citation type="submission" date="2014-04" db="EMBL/GenBank/DDBJ databases">
        <title>Draft Genome Sequence of Synergistes jonesii.</title>
        <authorList>
            <person name="Coil D.A."/>
            <person name="Eisen J.A."/>
            <person name="Holland-Moritz H.E."/>
        </authorList>
    </citation>
    <scope>NUCLEOTIDE SEQUENCE [LARGE SCALE GENOMIC DNA]</scope>
    <source>
        <strain evidence="3 4">78-1</strain>
    </source>
</reference>
<evidence type="ECO:0000313" key="4">
    <source>
        <dbReference type="Proteomes" id="UP000027665"/>
    </source>
</evidence>
<dbReference type="OrthoDB" id="3217at2"/>
<dbReference type="eggNOG" id="COG3333">
    <property type="taxonomic scope" value="Bacteria"/>
</dbReference>
<sequence>MDLSYLMIPFTSPIIIALVAAGTFVGIYIGAIPGLSATMAVSLLVSLTFGWETNKAVAMMIGVFIGGVYGGSRSAILLNIPGAPAAVATALDGYPLAKKGLAGKAMGVATTQSFIGTVFGIIVLMFGAPFVAAFAMKFSSVDYMLLAFMGMMMVGSLGCKSMTRGIVAASLGIFLGTVGMDPLTAVTRFTFGNTYLNSGVNFIVALIGLFGAAEAISQMTEMGVEPIKQKIDRIIPSFSETKKYIPLTIRSAIVGVLVGALPGAGGDIAALLTYDQAKRTVRNPEVPFGEGAVEGIVAPETANNAAIGGAFIPMLTLGIPGDAVTAVLIGALTIHGLRPGPNLMTDNPQMFNVIVGCLWIGAICLLIFGLTGIKIFTKVVEIPKPILMPTILILSVIGSYAINNSLYDIFWMLGFGVLGYFMKRFDYPIGPMVLGVILCRLMETNLLRGLMLHGSAFGLILSIFKSPISVCLFALMIFLLATNSNTYRNWKKKRDEAKVAERCKA</sequence>
<feature type="transmembrane region" description="Helical" evidence="1">
    <location>
        <begin position="141"/>
        <end position="159"/>
    </location>
</feature>
<keyword evidence="1" id="KW-0472">Membrane</keyword>
<feature type="transmembrane region" description="Helical" evidence="1">
    <location>
        <begin position="114"/>
        <end position="135"/>
    </location>
</feature>
<evidence type="ECO:0000259" key="2">
    <source>
        <dbReference type="Pfam" id="PF01970"/>
    </source>
</evidence>
<feature type="domain" description="DUF112" evidence="2">
    <location>
        <begin position="17"/>
        <end position="434"/>
    </location>
</feature>
<name>A0A073IP07_9BACT</name>
<keyword evidence="1" id="KW-1133">Transmembrane helix</keyword>
<dbReference type="Pfam" id="PF01970">
    <property type="entry name" value="TctA"/>
    <property type="match status" value="1"/>
</dbReference>
<dbReference type="GeneID" id="90984656"/>
<dbReference type="EMBL" id="JMKI01000054">
    <property type="protein sequence ID" value="KEJ91226.1"/>
    <property type="molecule type" value="Genomic_DNA"/>
</dbReference>
<dbReference type="Proteomes" id="UP000027665">
    <property type="component" value="Unassembled WGS sequence"/>
</dbReference>
<feature type="transmembrane region" description="Helical" evidence="1">
    <location>
        <begin position="350"/>
        <end position="373"/>
    </location>
</feature>
<feature type="transmembrane region" description="Helical" evidence="1">
    <location>
        <begin position="6"/>
        <end position="31"/>
    </location>
</feature>
<feature type="transmembrane region" description="Helical" evidence="1">
    <location>
        <begin position="432"/>
        <end position="451"/>
    </location>
</feature>
<feature type="transmembrane region" description="Helical" evidence="1">
    <location>
        <begin position="166"/>
        <end position="189"/>
    </location>
</feature>
<dbReference type="PATRIC" id="fig|2754.20.peg.1167"/>
<comment type="caution">
    <text evidence="3">The sequence shown here is derived from an EMBL/GenBank/DDBJ whole genome shotgun (WGS) entry which is preliminary data.</text>
</comment>
<evidence type="ECO:0000313" key="3">
    <source>
        <dbReference type="EMBL" id="KEJ91226.1"/>
    </source>
</evidence>
<keyword evidence="4" id="KW-1185">Reference proteome</keyword>
<gene>
    <name evidence="3" type="ORF">EH55_11780</name>
</gene>
<dbReference type="RefSeq" id="WP_037978499.1">
    <property type="nucleotide sequence ID" value="NZ_CAMETI010000002.1"/>
</dbReference>
<feature type="transmembrane region" description="Helical" evidence="1">
    <location>
        <begin position="385"/>
        <end position="403"/>
    </location>
</feature>
<keyword evidence="1" id="KW-0812">Transmembrane</keyword>
<dbReference type="PANTHER" id="PTHR35342:SF5">
    <property type="entry name" value="TRICARBOXYLIC TRANSPORT PROTEIN"/>
    <property type="match status" value="1"/>
</dbReference>
<protein>
    <submittedName>
        <fullName evidence="3">C4-dicarboxylate ABC transporter permease</fullName>
    </submittedName>
</protein>
<feature type="transmembrane region" description="Helical" evidence="1">
    <location>
        <begin position="457"/>
        <end position="481"/>
    </location>
</feature>
<accession>A0A073IP07</accession>
<proteinExistence type="predicted"/>
<evidence type="ECO:0000256" key="1">
    <source>
        <dbReference type="SAM" id="Phobius"/>
    </source>
</evidence>
<organism evidence="3 4">
    <name type="scientific">Synergistes jonesii</name>
    <dbReference type="NCBI Taxonomy" id="2754"/>
    <lineage>
        <taxon>Bacteria</taxon>
        <taxon>Thermotogati</taxon>
        <taxon>Synergistota</taxon>
        <taxon>Synergistia</taxon>
        <taxon>Synergistales</taxon>
        <taxon>Synergistaceae</taxon>
        <taxon>Synergistes</taxon>
    </lineage>
</organism>
<feature type="transmembrane region" description="Helical" evidence="1">
    <location>
        <begin position="252"/>
        <end position="274"/>
    </location>
</feature>
<feature type="transmembrane region" description="Helical" evidence="1">
    <location>
        <begin position="195"/>
        <end position="213"/>
    </location>
</feature>